<gene>
    <name evidence="3" type="ORF">POCTA_138.1.T0260087</name>
</gene>
<sequence length="589" mass="69450">MQAKFNEQELLYIINTHSKLFNMFKDQNSKQTQVIILIGQTGAGKSTLFNFLSGAEFEMNGPEPRQSLCIKENSQQFALIKGGMKSVTKSPNYYFSQQFNSLLIDFPGFQDTDGKIDQVLTQLLFYQIMKSANVRIVYVVKHPETQFNNRGTSLQEFISKTFQGENFDMSQICLMLNCYNDKLSDENLITNVQSQLERVYNCRPQNICVIRKIKNKQEIEQYLNSQKRSYLFQQFLRSHPLVISPQYIHESEQIGQYLSEQSEQILEQLCSTLEKNLNDNLKKLTYEQVYNLEESLKQISVFLNNQQKDTVNWFQELINQFEKSIALLNFQNKKCQNYSNFMTIYNFFAQLSEFIPGFEMIRNNCIFAQQRSENTMRIVKGQIDILQKQQQNLYEEQEKMKQYQLRVLADEQQKKEANLKLQAQQSYQQVAILQQATQNDLQSQITSKNLIQNERDNLILKNTTLQQNNQKQVDEKNRQLKRKQEDYSTYQQQLQEFSNDQRIKENEIKQLNENLYKFQSQSASENEKLENKLNEILANHKQLADLVDEERIKKDELMALIKSSGEDQEKLRKRVECLARERNSSCQLI</sequence>
<evidence type="ECO:0000313" key="4">
    <source>
        <dbReference type="Proteomes" id="UP000683925"/>
    </source>
</evidence>
<feature type="domain" description="G" evidence="2">
    <location>
        <begin position="35"/>
        <end position="158"/>
    </location>
</feature>
<protein>
    <recommendedName>
        <fullName evidence="2">G domain-containing protein</fullName>
    </recommendedName>
</protein>
<dbReference type="EMBL" id="CAJJDP010000026">
    <property type="protein sequence ID" value="CAD8152116.1"/>
    <property type="molecule type" value="Genomic_DNA"/>
</dbReference>
<dbReference type="AlphaFoldDB" id="A0A8S1TLT1"/>
<accession>A0A8S1TLT1</accession>
<dbReference type="OrthoDB" id="8954335at2759"/>
<feature type="coiled-coil region" evidence="1">
    <location>
        <begin position="466"/>
        <end position="546"/>
    </location>
</feature>
<evidence type="ECO:0000259" key="2">
    <source>
        <dbReference type="Pfam" id="PF01926"/>
    </source>
</evidence>
<evidence type="ECO:0000256" key="1">
    <source>
        <dbReference type="SAM" id="Coils"/>
    </source>
</evidence>
<dbReference type="CDD" id="cd00882">
    <property type="entry name" value="Ras_like_GTPase"/>
    <property type="match status" value="1"/>
</dbReference>
<organism evidence="3 4">
    <name type="scientific">Paramecium octaurelia</name>
    <dbReference type="NCBI Taxonomy" id="43137"/>
    <lineage>
        <taxon>Eukaryota</taxon>
        <taxon>Sar</taxon>
        <taxon>Alveolata</taxon>
        <taxon>Ciliophora</taxon>
        <taxon>Intramacronucleata</taxon>
        <taxon>Oligohymenophorea</taxon>
        <taxon>Peniculida</taxon>
        <taxon>Parameciidae</taxon>
        <taxon>Paramecium</taxon>
    </lineage>
</organism>
<proteinExistence type="predicted"/>
<name>A0A8S1TLT1_PAROT</name>
<dbReference type="Pfam" id="PF01926">
    <property type="entry name" value="MMR_HSR1"/>
    <property type="match status" value="1"/>
</dbReference>
<dbReference type="OMA" id="WFQELIN"/>
<dbReference type="Proteomes" id="UP000683925">
    <property type="component" value="Unassembled WGS sequence"/>
</dbReference>
<reference evidence="3" key="1">
    <citation type="submission" date="2021-01" db="EMBL/GenBank/DDBJ databases">
        <authorList>
            <consortium name="Genoscope - CEA"/>
            <person name="William W."/>
        </authorList>
    </citation>
    <scope>NUCLEOTIDE SEQUENCE</scope>
</reference>
<comment type="caution">
    <text evidence="3">The sequence shown here is derived from an EMBL/GenBank/DDBJ whole genome shotgun (WGS) entry which is preliminary data.</text>
</comment>
<keyword evidence="4" id="KW-1185">Reference proteome</keyword>
<dbReference type="GO" id="GO:0005525">
    <property type="term" value="F:GTP binding"/>
    <property type="evidence" value="ECO:0007669"/>
    <property type="project" value="InterPro"/>
</dbReference>
<feature type="coiled-coil region" evidence="1">
    <location>
        <begin position="386"/>
        <end position="420"/>
    </location>
</feature>
<keyword evidence="1" id="KW-0175">Coiled coil</keyword>
<evidence type="ECO:0000313" key="3">
    <source>
        <dbReference type="EMBL" id="CAD8152116.1"/>
    </source>
</evidence>
<dbReference type="InterPro" id="IPR006073">
    <property type="entry name" value="GTP-bd"/>
</dbReference>